<keyword evidence="2" id="KW-0808">Transferase</keyword>
<keyword evidence="3" id="KW-0949">S-adenosyl-L-methionine</keyword>
<dbReference type="NCBIfam" id="NF004790">
    <property type="entry name" value="PRK06136.1"/>
    <property type="match status" value="1"/>
</dbReference>
<dbReference type="PANTHER" id="PTHR45790">
    <property type="entry name" value="SIROHEME SYNTHASE-RELATED"/>
    <property type="match status" value="1"/>
</dbReference>
<protein>
    <recommendedName>
        <fullName evidence="5">Tetrapyrrole methylase domain-containing protein</fullName>
    </recommendedName>
</protein>
<gene>
    <name evidence="6" type="ORF">S01H4_19269</name>
</gene>
<dbReference type="EMBL" id="BART01008580">
    <property type="protein sequence ID" value="GAG55365.1"/>
    <property type="molecule type" value="Genomic_DNA"/>
</dbReference>
<sequence>MAADTVVYDRLAETALPCDLSPQVELHSVGKKKGHHPVQQEEINTLLVRLAQQGKRVVRLKGGDPYVLGRGGEEAEALADAGIPFEVVPCVTSGVAVPAYAGIPVTHRQEVVRVTMVTAHESKKEGGPQVRWDLIGADPHVSLIGYMGVTSLPQVVEHILESGMDPKMPAAMIERGTTSRQRVVQSSLDELPQAVEKEGLRPPALFIIGSVVRHADKLDWFGKRPLIGERMVVVAPVGEMGEALEMNGVELVEVPLPVTPAARVVMGALPLTGCIFRSPDEVEAFEEERDSQGWSPEMVAWCLTPDTTTRARDLNWLQVEQISDSPAN</sequence>
<keyword evidence="4" id="KW-0627">Porphyrin biosynthesis</keyword>
<dbReference type="InterPro" id="IPR035996">
    <property type="entry name" value="4pyrrol_Methylase_sf"/>
</dbReference>
<dbReference type="InterPro" id="IPR014776">
    <property type="entry name" value="4pyrrole_Mease_sub2"/>
</dbReference>
<dbReference type="PANTHER" id="PTHR45790:SF3">
    <property type="entry name" value="S-ADENOSYL-L-METHIONINE-DEPENDENT UROPORPHYRINOGEN III METHYLTRANSFERASE, CHLOROPLASTIC"/>
    <property type="match status" value="1"/>
</dbReference>
<dbReference type="Pfam" id="PF00590">
    <property type="entry name" value="TP_methylase"/>
    <property type="match status" value="1"/>
</dbReference>
<name>X0YHH4_9ZZZZ</name>
<dbReference type="InterPro" id="IPR050161">
    <property type="entry name" value="Siro_Cobalamin_biosynth"/>
</dbReference>
<dbReference type="Gene3D" id="3.30.950.10">
    <property type="entry name" value="Methyltransferase, Cobalt-precorrin-4 Transmethylase, Domain 2"/>
    <property type="match status" value="1"/>
</dbReference>
<evidence type="ECO:0000256" key="2">
    <source>
        <dbReference type="ARBA" id="ARBA00022679"/>
    </source>
</evidence>
<dbReference type="AlphaFoldDB" id="X0YHH4"/>
<organism evidence="6">
    <name type="scientific">marine sediment metagenome</name>
    <dbReference type="NCBI Taxonomy" id="412755"/>
    <lineage>
        <taxon>unclassified sequences</taxon>
        <taxon>metagenomes</taxon>
        <taxon>ecological metagenomes</taxon>
    </lineage>
</organism>
<accession>X0YHH4</accession>
<dbReference type="SUPFAM" id="SSF53790">
    <property type="entry name" value="Tetrapyrrole methylase"/>
    <property type="match status" value="1"/>
</dbReference>
<dbReference type="GO" id="GO:0004851">
    <property type="term" value="F:uroporphyrin-III C-methyltransferase activity"/>
    <property type="evidence" value="ECO:0007669"/>
    <property type="project" value="TreeGrafter"/>
</dbReference>
<dbReference type="NCBIfam" id="TIGR01469">
    <property type="entry name" value="cobA_cysG_Cterm"/>
    <property type="match status" value="1"/>
</dbReference>
<proteinExistence type="predicted"/>
<evidence type="ECO:0000256" key="4">
    <source>
        <dbReference type="ARBA" id="ARBA00023244"/>
    </source>
</evidence>
<evidence type="ECO:0000313" key="6">
    <source>
        <dbReference type="EMBL" id="GAG55365.1"/>
    </source>
</evidence>
<reference evidence="6" key="1">
    <citation type="journal article" date="2014" name="Front. Microbiol.">
        <title>High frequency of phylogenetically diverse reductive dehalogenase-homologous genes in deep subseafloor sedimentary metagenomes.</title>
        <authorList>
            <person name="Kawai M."/>
            <person name="Futagami T."/>
            <person name="Toyoda A."/>
            <person name="Takaki Y."/>
            <person name="Nishi S."/>
            <person name="Hori S."/>
            <person name="Arai W."/>
            <person name="Tsubouchi T."/>
            <person name="Morono Y."/>
            <person name="Uchiyama I."/>
            <person name="Ito T."/>
            <person name="Fujiyama A."/>
            <person name="Inagaki F."/>
            <person name="Takami H."/>
        </authorList>
    </citation>
    <scope>NUCLEOTIDE SEQUENCE</scope>
    <source>
        <strain evidence="6">Expedition CK06-06</strain>
    </source>
</reference>
<dbReference type="Gene3D" id="3.40.1010.10">
    <property type="entry name" value="Cobalt-precorrin-4 Transmethylase, Domain 1"/>
    <property type="match status" value="1"/>
</dbReference>
<comment type="caution">
    <text evidence="6">The sequence shown here is derived from an EMBL/GenBank/DDBJ whole genome shotgun (WGS) entry which is preliminary data.</text>
</comment>
<feature type="domain" description="Tetrapyrrole methylase" evidence="5">
    <location>
        <begin position="2"/>
        <end position="191"/>
    </location>
</feature>
<dbReference type="GO" id="GO:0032259">
    <property type="term" value="P:methylation"/>
    <property type="evidence" value="ECO:0007669"/>
    <property type="project" value="UniProtKB-KW"/>
</dbReference>
<dbReference type="FunFam" id="3.30.950.10:FF:000001">
    <property type="entry name" value="Siroheme synthase"/>
    <property type="match status" value="1"/>
</dbReference>
<evidence type="ECO:0000256" key="3">
    <source>
        <dbReference type="ARBA" id="ARBA00022691"/>
    </source>
</evidence>
<keyword evidence="1" id="KW-0489">Methyltransferase</keyword>
<evidence type="ECO:0000256" key="1">
    <source>
        <dbReference type="ARBA" id="ARBA00022603"/>
    </source>
</evidence>
<dbReference type="InterPro" id="IPR014777">
    <property type="entry name" value="4pyrrole_Mease_sub1"/>
</dbReference>
<dbReference type="InterPro" id="IPR000878">
    <property type="entry name" value="4pyrrol_Mease"/>
</dbReference>
<dbReference type="InterPro" id="IPR006366">
    <property type="entry name" value="CobA/CysG_C"/>
</dbReference>
<dbReference type="CDD" id="cd11642">
    <property type="entry name" value="SUMT"/>
    <property type="match status" value="1"/>
</dbReference>
<dbReference type="GO" id="GO:0019354">
    <property type="term" value="P:siroheme biosynthetic process"/>
    <property type="evidence" value="ECO:0007669"/>
    <property type="project" value="InterPro"/>
</dbReference>
<evidence type="ECO:0000259" key="5">
    <source>
        <dbReference type="Pfam" id="PF00590"/>
    </source>
</evidence>